<feature type="transmembrane region" description="Helical" evidence="1">
    <location>
        <begin position="234"/>
        <end position="252"/>
    </location>
</feature>
<keyword evidence="3" id="KW-1185">Reference proteome</keyword>
<proteinExistence type="predicted"/>
<comment type="caution">
    <text evidence="2">The sequence shown here is derived from an EMBL/GenBank/DDBJ whole genome shotgun (WGS) entry which is preliminary data.</text>
</comment>
<gene>
    <name evidence="2" type="ORF">NB063_28155</name>
</gene>
<reference evidence="2 3" key="1">
    <citation type="journal article" date="2022" name="Syst. Appl. Microbiol.">
        <title>Rhodopirellula aestuarii sp. nov., a novel member of the genus Rhodopirellula isolated from brackish sediments collected in the Tagus River estuary, Portugal.</title>
        <authorList>
            <person name="Vitorino I.R."/>
            <person name="Klimek D."/>
            <person name="Calusinska M."/>
            <person name="Lobo-da-Cunha A."/>
            <person name="Vasconcelos V."/>
            <person name="Lage O.M."/>
        </authorList>
    </citation>
    <scope>NUCLEOTIDE SEQUENCE [LARGE SCALE GENOMIC DNA]</scope>
    <source>
        <strain evidence="2 3">ICT_H3.1</strain>
    </source>
</reference>
<evidence type="ECO:0000313" key="2">
    <source>
        <dbReference type="EMBL" id="MCM2374512.1"/>
    </source>
</evidence>
<sequence>MLFLYPEIRGQIEVMAIVVVLGCLLSIWIVFGRGWWFARVCITFAAVLALLPIRAYQPIVWFVFMILMSVASLMPLRWWSERVSAPSIAPLQPAGRWMVVLSAVIGCVVACYSLDRVGARAPGLGWREMAWVFGFVFFAVVLGLISLFQRLKSRGPLTPRREGQSRQQTGFKFSLSDALLVTGLLAFAAAITMYALRLKPIEDVGHFLGSAGLVVTTTWLVAAVAVVRHLPTQLFAFVVLIAVVLLGEQQLGPTLRWCSETSAYGTLRANQAQFAMAVTARGFTLVLLASTCIAVASGWYCWQLEAVGSRRAVTTLARIAVITLTVVALASILPIYAKMIPSLPPRTFASVPSEQAVYAALRSEVLRLQPLVNAAKDPLPESTMQKFDSLLNERFAVRGDHQFNANFSAQFTAFRAVARSMQQRSQDAAMQQRYGDALEHALQSVRMGAGLARGGTLSHSLMGIAIEISSGYRILATIRDDIPIERIPGLIAELDTIEQNRETLASYKAAADLDCERDFGWRYRLSLVAFSLSSAKPEHCHTVVTPTLQATEESIIRRDIMNRLLKTQLAIRWFESQRGHRPDSLEELVPEFLSSVPMDPFIDRPLVYHNVGEGFELYGVGWDRVDDGGRFGNEANMYGGGFDYDIDNMSR</sequence>
<evidence type="ECO:0008006" key="4">
    <source>
        <dbReference type="Google" id="ProtNLM"/>
    </source>
</evidence>
<keyword evidence="1" id="KW-0472">Membrane</keyword>
<feature type="transmembrane region" description="Helical" evidence="1">
    <location>
        <begin position="129"/>
        <end position="148"/>
    </location>
</feature>
<organism evidence="2 3">
    <name type="scientific">Aporhodopirellula aestuarii</name>
    <dbReference type="NCBI Taxonomy" id="2950107"/>
    <lineage>
        <taxon>Bacteria</taxon>
        <taxon>Pseudomonadati</taxon>
        <taxon>Planctomycetota</taxon>
        <taxon>Planctomycetia</taxon>
        <taxon>Pirellulales</taxon>
        <taxon>Pirellulaceae</taxon>
        <taxon>Aporhodopirellula</taxon>
    </lineage>
</organism>
<feature type="transmembrane region" description="Helical" evidence="1">
    <location>
        <begin position="97"/>
        <end position="117"/>
    </location>
</feature>
<dbReference type="EMBL" id="JAMQBK010000088">
    <property type="protein sequence ID" value="MCM2374512.1"/>
    <property type="molecule type" value="Genomic_DNA"/>
</dbReference>
<feature type="transmembrane region" description="Helical" evidence="1">
    <location>
        <begin position="272"/>
        <end position="296"/>
    </location>
</feature>
<protein>
    <recommendedName>
        <fullName evidence="4">Type II secretion system protein GspG C-terminal domain-containing protein</fullName>
    </recommendedName>
</protein>
<feature type="transmembrane region" description="Helical" evidence="1">
    <location>
        <begin position="169"/>
        <end position="195"/>
    </location>
</feature>
<dbReference type="RefSeq" id="WP_250932404.1">
    <property type="nucleotide sequence ID" value="NZ_JAMQBK010000088.1"/>
</dbReference>
<feature type="transmembrane region" description="Helical" evidence="1">
    <location>
        <begin position="316"/>
        <end position="337"/>
    </location>
</feature>
<feature type="transmembrane region" description="Helical" evidence="1">
    <location>
        <begin position="36"/>
        <end position="53"/>
    </location>
</feature>
<feature type="transmembrane region" description="Helical" evidence="1">
    <location>
        <begin position="207"/>
        <end position="227"/>
    </location>
</feature>
<keyword evidence="1" id="KW-0812">Transmembrane</keyword>
<feature type="transmembrane region" description="Helical" evidence="1">
    <location>
        <begin position="12"/>
        <end position="31"/>
    </location>
</feature>
<evidence type="ECO:0000313" key="3">
    <source>
        <dbReference type="Proteomes" id="UP001202961"/>
    </source>
</evidence>
<feature type="transmembrane region" description="Helical" evidence="1">
    <location>
        <begin position="59"/>
        <end position="76"/>
    </location>
</feature>
<accession>A0ABT0UBY7</accession>
<name>A0ABT0UBY7_9BACT</name>
<dbReference type="Proteomes" id="UP001202961">
    <property type="component" value="Unassembled WGS sequence"/>
</dbReference>
<keyword evidence="1" id="KW-1133">Transmembrane helix</keyword>
<evidence type="ECO:0000256" key="1">
    <source>
        <dbReference type="SAM" id="Phobius"/>
    </source>
</evidence>